<reference evidence="1 2" key="1">
    <citation type="journal article" date="2019" name="Sci. Rep.">
        <title>Orb-weaving spider Araneus ventricosus genome elucidates the spidroin gene catalogue.</title>
        <authorList>
            <person name="Kono N."/>
            <person name="Nakamura H."/>
            <person name="Ohtoshi R."/>
            <person name="Moran D.A.P."/>
            <person name="Shinohara A."/>
            <person name="Yoshida Y."/>
            <person name="Fujiwara M."/>
            <person name="Mori M."/>
            <person name="Tomita M."/>
            <person name="Arakawa K."/>
        </authorList>
    </citation>
    <scope>NUCLEOTIDE SEQUENCE [LARGE SCALE GENOMIC DNA]</scope>
</reference>
<proteinExistence type="predicted"/>
<keyword evidence="2" id="KW-1185">Reference proteome</keyword>
<organism evidence="1 2">
    <name type="scientific">Araneus ventricosus</name>
    <name type="common">Orbweaver spider</name>
    <name type="synonym">Epeira ventricosa</name>
    <dbReference type="NCBI Taxonomy" id="182803"/>
    <lineage>
        <taxon>Eukaryota</taxon>
        <taxon>Metazoa</taxon>
        <taxon>Ecdysozoa</taxon>
        <taxon>Arthropoda</taxon>
        <taxon>Chelicerata</taxon>
        <taxon>Arachnida</taxon>
        <taxon>Araneae</taxon>
        <taxon>Araneomorphae</taxon>
        <taxon>Entelegynae</taxon>
        <taxon>Araneoidea</taxon>
        <taxon>Araneidae</taxon>
        <taxon>Araneus</taxon>
    </lineage>
</organism>
<accession>A0A4Y2X1H1</accession>
<dbReference type="Proteomes" id="UP000499080">
    <property type="component" value="Unassembled WGS sequence"/>
</dbReference>
<evidence type="ECO:0000313" key="2">
    <source>
        <dbReference type="Proteomes" id="UP000499080"/>
    </source>
</evidence>
<comment type="caution">
    <text evidence="1">The sequence shown here is derived from an EMBL/GenBank/DDBJ whole genome shotgun (WGS) entry which is preliminary data.</text>
</comment>
<protein>
    <submittedName>
        <fullName evidence="1">Uncharacterized protein</fullName>
    </submittedName>
</protein>
<feature type="non-terminal residue" evidence="1">
    <location>
        <position position="1"/>
    </location>
</feature>
<dbReference type="AlphaFoldDB" id="A0A4Y2X1H1"/>
<sequence length="70" mass="7765">LPHLPTRGGMVVKSRFRDQSVRARNPIPPDTRLMYVKSDLPLMWSGSLERDMSTLALNSSPDLGSTLQGL</sequence>
<evidence type="ECO:0000313" key="1">
    <source>
        <dbReference type="EMBL" id="GBO43393.1"/>
    </source>
</evidence>
<name>A0A4Y2X1H1_ARAVE</name>
<dbReference type="EMBL" id="BGPR01069804">
    <property type="protein sequence ID" value="GBO43393.1"/>
    <property type="molecule type" value="Genomic_DNA"/>
</dbReference>
<gene>
    <name evidence="1" type="ORF">AVEN_165485_1</name>
</gene>